<evidence type="ECO:0000313" key="1">
    <source>
        <dbReference type="EMBL" id="CRZ00552.1"/>
    </source>
</evidence>
<organism evidence="1">
    <name type="scientific">Spongospora subterranea</name>
    <dbReference type="NCBI Taxonomy" id="70186"/>
    <lineage>
        <taxon>Eukaryota</taxon>
        <taxon>Sar</taxon>
        <taxon>Rhizaria</taxon>
        <taxon>Endomyxa</taxon>
        <taxon>Phytomyxea</taxon>
        <taxon>Plasmodiophorida</taxon>
        <taxon>Plasmodiophoridae</taxon>
        <taxon>Spongospora</taxon>
    </lineage>
</organism>
<sequence>KRCLKNLMSDLGFTIESVRRFEQMVKSLSRRWHDAGFGDQSIAQLAMSRSCLNISNNVSSSLISKLKVFLSEILIGRDLVFPIPDTEGYALALFKRSLTIFQQFSKAVAYRIGYWSTESLLNDPIFIYVANVIINYECLGSEVVAAVDSA</sequence>
<proteinExistence type="predicted"/>
<dbReference type="AlphaFoldDB" id="A0A0H5QG41"/>
<accession>A0A0H5QG41</accession>
<dbReference type="EMBL" id="HACM01000110">
    <property type="protein sequence ID" value="CRZ00552.1"/>
    <property type="molecule type" value="Transcribed_RNA"/>
</dbReference>
<reference evidence="1" key="1">
    <citation type="submission" date="2015-04" db="EMBL/GenBank/DDBJ databases">
        <title>The genome sequence of the plant pathogenic Rhizarian Plasmodiophora brassicae reveals insights in its biotrophic life cycle and the origin of chitin synthesis.</title>
        <authorList>
            <person name="Schwelm A."/>
            <person name="Fogelqvist J."/>
            <person name="Knaust A."/>
            <person name="Julke S."/>
            <person name="Lilja T."/>
            <person name="Dhandapani V."/>
            <person name="Bonilla-Rosso G."/>
            <person name="Karlsson M."/>
            <person name="Shevchenko A."/>
            <person name="Choi S.R."/>
            <person name="Kim H.G."/>
            <person name="Park J.Y."/>
            <person name="Lim Y.P."/>
            <person name="Ludwig-Muller J."/>
            <person name="Dixelius C."/>
        </authorList>
    </citation>
    <scope>NUCLEOTIDE SEQUENCE</scope>
    <source>
        <tissue evidence="1">Potato root galls</tissue>
    </source>
</reference>
<feature type="non-terminal residue" evidence="1">
    <location>
        <position position="150"/>
    </location>
</feature>
<protein>
    <submittedName>
        <fullName evidence="1">Uncharacterized protein</fullName>
    </submittedName>
</protein>
<feature type="non-terminal residue" evidence="1">
    <location>
        <position position="1"/>
    </location>
</feature>
<name>A0A0H5QG41_9EUKA</name>